<keyword evidence="5" id="KW-0802">TPR repeat</keyword>
<evidence type="ECO:0000313" key="13">
    <source>
        <dbReference type="EMBL" id="CAF1207343.1"/>
    </source>
</evidence>
<dbReference type="GO" id="GO:0005524">
    <property type="term" value="F:ATP binding"/>
    <property type="evidence" value="ECO:0007669"/>
    <property type="project" value="UniProtKB-KW"/>
</dbReference>
<comment type="caution">
    <text evidence="13">The sequence shown here is derived from an EMBL/GenBank/DDBJ whole genome shotgun (WGS) entry which is preliminary data.</text>
</comment>
<accession>A0A814WUV6</accession>
<sequence>MQQSGVVLFFIELTMVRVLSINVYSHVCHTSHTDADFDVVLLEGSTRANDPLATASKGNSDDLIQIDGHLSFGKGAQNTYKRCKELLKNEDCGYPGFAHVSGIVDYDCTNQDGNIEDCITCWFTQCYLRNSRNDLTTSEHDVIAKACDYIINLRKILHMSKILLAIGSKYLLEQQEVAGMDVALRYISSTLVNRSGLITKQDILDIHRRVQGFVDPVEAGHLRRDQVYVCSLIPPSVLQIEEYLEEFLIWLNSVEETRDLHPIILASLVHYKLVLIHPFLDGNGRTARLLMNLVLMRSGFTPVTIKDSERLTYYDSLYTANMGNIRPFIHFIAKCTEQTSTEFIHYSSRSSTSASDLELLLSDDKEETLANRTM</sequence>
<dbReference type="Proteomes" id="UP000682733">
    <property type="component" value="Unassembled WGS sequence"/>
</dbReference>
<dbReference type="PANTHER" id="PTHR13504">
    <property type="entry name" value="FIDO DOMAIN-CONTAINING PROTEIN DDB_G0283145"/>
    <property type="match status" value="1"/>
</dbReference>
<organism evidence="13 17">
    <name type="scientific">Didymodactylos carnosus</name>
    <dbReference type="NCBI Taxonomy" id="1234261"/>
    <lineage>
        <taxon>Eukaryota</taxon>
        <taxon>Metazoa</taxon>
        <taxon>Spiralia</taxon>
        <taxon>Gnathifera</taxon>
        <taxon>Rotifera</taxon>
        <taxon>Eurotatoria</taxon>
        <taxon>Bdelloidea</taxon>
        <taxon>Philodinida</taxon>
        <taxon>Philodinidae</taxon>
        <taxon>Didymodactylos</taxon>
    </lineage>
</organism>
<dbReference type="PANTHER" id="PTHR13504:SF34">
    <property type="entry name" value="PROTEIN ADENYLYLTRANSFERASE FICD"/>
    <property type="match status" value="1"/>
</dbReference>
<evidence type="ECO:0000313" key="16">
    <source>
        <dbReference type="EMBL" id="CAF4025896.1"/>
    </source>
</evidence>
<dbReference type="Proteomes" id="UP000681722">
    <property type="component" value="Unassembled WGS sequence"/>
</dbReference>
<evidence type="ECO:0000256" key="9">
    <source>
        <dbReference type="PIRSR" id="PIRSR640198-1"/>
    </source>
</evidence>
<evidence type="ECO:0000256" key="1">
    <source>
        <dbReference type="ARBA" id="ARBA00004167"/>
    </source>
</evidence>
<dbReference type="InterPro" id="IPR003812">
    <property type="entry name" value="Fido"/>
</dbReference>
<feature type="chain" id="PRO_5035602549" description="Fido domain-containing protein" evidence="11">
    <location>
        <begin position="21"/>
        <end position="374"/>
    </location>
</feature>
<feature type="binding site" evidence="10">
    <location>
        <begin position="313"/>
        <end position="314"/>
    </location>
    <ligand>
        <name>ATP</name>
        <dbReference type="ChEBI" id="CHEBI:30616"/>
    </ligand>
</feature>
<dbReference type="PROSITE" id="PS51459">
    <property type="entry name" value="FIDO"/>
    <property type="match status" value="1"/>
</dbReference>
<name>A0A814WUV6_9BILA</name>
<evidence type="ECO:0000313" key="15">
    <source>
        <dbReference type="EMBL" id="CAF3971539.1"/>
    </source>
</evidence>
<dbReference type="OrthoDB" id="439046at2759"/>
<evidence type="ECO:0000256" key="10">
    <source>
        <dbReference type="PIRSR" id="PIRSR640198-2"/>
    </source>
</evidence>
<dbReference type="Proteomes" id="UP000677228">
    <property type="component" value="Unassembled WGS sequence"/>
</dbReference>
<reference evidence="13" key="1">
    <citation type="submission" date="2021-02" db="EMBL/GenBank/DDBJ databases">
        <authorList>
            <person name="Nowell W R."/>
        </authorList>
    </citation>
    <scope>NUCLEOTIDE SEQUENCE</scope>
</reference>
<evidence type="ECO:0000256" key="6">
    <source>
        <dbReference type="ARBA" id="ARBA00022840"/>
    </source>
</evidence>
<keyword evidence="6 10" id="KW-0067">ATP-binding</keyword>
<evidence type="ECO:0000256" key="3">
    <source>
        <dbReference type="ARBA" id="ARBA00022737"/>
    </source>
</evidence>
<evidence type="ECO:0000256" key="11">
    <source>
        <dbReference type="SAM" id="SignalP"/>
    </source>
</evidence>
<feature type="binding site" evidence="10">
    <location>
        <position position="321"/>
    </location>
    <ligand>
        <name>ATP</name>
        <dbReference type="ChEBI" id="CHEBI:30616"/>
    </ligand>
</feature>
<keyword evidence="2" id="KW-0812">Transmembrane</keyword>
<keyword evidence="7" id="KW-1133">Transmembrane helix</keyword>
<feature type="signal peptide" evidence="11">
    <location>
        <begin position="1"/>
        <end position="20"/>
    </location>
</feature>
<evidence type="ECO:0000313" key="14">
    <source>
        <dbReference type="EMBL" id="CAF1217539.1"/>
    </source>
</evidence>
<dbReference type="InterPro" id="IPR036597">
    <property type="entry name" value="Fido-like_dom_sf"/>
</dbReference>
<evidence type="ECO:0000259" key="12">
    <source>
        <dbReference type="PROSITE" id="PS51459"/>
    </source>
</evidence>
<dbReference type="SUPFAM" id="SSF140931">
    <property type="entry name" value="Fic-like"/>
    <property type="match status" value="1"/>
</dbReference>
<dbReference type="EMBL" id="CAJNOQ010008810">
    <property type="protein sequence ID" value="CAF1207343.1"/>
    <property type="molecule type" value="Genomic_DNA"/>
</dbReference>
<feature type="domain" description="Fido" evidence="12">
    <location>
        <begin position="198"/>
        <end position="334"/>
    </location>
</feature>
<evidence type="ECO:0000313" key="17">
    <source>
        <dbReference type="Proteomes" id="UP000663829"/>
    </source>
</evidence>
<dbReference type="EMBL" id="CAJOBA010036594">
    <property type="protein sequence ID" value="CAF4025896.1"/>
    <property type="molecule type" value="Genomic_DNA"/>
</dbReference>
<dbReference type="InterPro" id="IPR040198">
    <property type="entry name" value="Fido_containing"/>
</dbReference>
<evidence type="ECO:0000256" key="4">
    <source>
        <dbReference type="ARBA" id="ARBA00022741"/>
    </source>
</evidence>
<dbReference type="GO" id="GO:0016020">
    <property type="term" value="C:membrane"/>
    <property type="evidence" value="ECO:0007669"/>
    <property type="project" value="UniProtKB-SubCell"/>
</dbReference>
<dbReference type="AlphaFoldDB" id="A0A814WUV6"/>
<keyword evidence="4 10" id="KW-0547">Nucleotide-binding</keyword>
<evidence type="ECO:0000256" key="8">
    <source>
        <dbReference type="ARBA" id="ARBA00023136"/>
    </source>
</evidence>
<keyword evidence="17" id="KW-1185">Reference proteome</keyword>
<dbReference type="Proteomes" id="UP000663829">
    <property type="component" value="Unassembled WGS sequence"/>
</dbReference>
<protein>
    <recommendedName>
        <fullName evidence="12">Fido domain-containing protein</fullName>
    </recommendedName>
</protein>
<dbReference type="EMBL" id="CAJNOK010015057">
    <property type="protein sequence ID" value="CAF1217539.1"/>
    <property type="molecule type" value="Genomic_DNA"/>
</dbReference>
<proteinExistence type="predicted"/>
<evidence type="ECO:0000256" key="5">
    <source>
        <dbReference type="ARBA" id="ARBA00022803"/>
    </source>
</evidence>
<gene>
    <name evidence="13" type="ORF">GPM918_LOCUS24031</name>
    <name evidence="14" type="ORF">OVA965_LOCUS24755</name>
    <name evidence="15" type="ORF">SRO942_LOCUS24030</name>
    <name evidence="16" type="ORF">TMI583_LOCUS25477</name>
</gene>
<feature type="active site" evidence="9">
    <location>
        <position position="277"/>
    </location>
</feature>
<keyword evidence="8" id="KW-0472">Membrane</keyword>
<feature type="binding site" evidence="10">
    <location>
        <begin position="281"/>
        <end position="288"/>
    </location>
    <ligand>
        <name>ATP</name>
        <dbReference type="ChEBI" id="CHEBI:30616"/>
    </ligand>
</feature>
<evidence type="ECO:0000256" key="7">
    <source>
        <dbReference type="ARBA" id="ARBA00022989"/>
    </source>
</evidence>
<evidence type="ECO:0000256" key="2">
    <source>
        <dbReference type="ARBA" id="ARBA00022692"/>
    </source>
</evidence>
<dbReference type="Gene3D" id="1.10.3290.10">
    <property type="entry name" value="Fido-like domain"/>
    <property type="match status" value="1"/>
</dbReference>
<keyword evidence="11" id="KW-0732">Signal</keyword>
<dbReference type="EMBL" id="CAJOBC010008811">
    <property type="protein sequence ID" value="CAF3971539.1"/>
    <property type="molecule type" value="Genomic_DNA"/>
</dbReference>
<keyword evidence="3" id="KW-0677">Repeat</keyword>
<comment type="subcellular location">
    <subcellularLocation>
        <location evidence="1">Membrane</location>
        <topology evidence="1">Single-pass membrane protein</topology>
    </subcellularLocation>
</comment>
<dbReference type="Pfam" id="PF02661">
    <property type="entry name" value="Fic"/>
    <property type="match status" value="1"/>
</dbReference>